<dbReference type="PANTHER" id="PTHR45726:SF3">
    <property type="entry name" value="LEUKOTRIENE A-4 HYDROLASE"/>
    <property type="match status" value="1"/>
</dbReference>
<feature type="domain" description="Peptidase M1 leukotriene A4 hydrolase/aminopeptidase C-terminal" evidence="13">
    <location>
        <begin position="488"/>
        <end position="628"/>
    </location>
</feature>
<dbReference type="PRINTS" id="PR00756">
    <property type="entry name" value="ALADIPTASE"/>
</dbReference>
<dbReference type="Gene3D" id="1.10.390.10">
    <property type="entry name" value="Neutral Protease Domain 2"/>
    <property type="match status" value="1"/>
</dbReference>
<sequence length="629" mass="71766">MFKKAVLIKNLILLIPILMILSCKQKEQAASQLVEDPHSFSKPSIAVVEHLDLDIKVDFESQQISGKAVWKINNKAKSNEIIFDDSQLNISKITLGAEEKETTFTYGEEKEFLGRPLKVVITPETKLITIYYTTNAQASALQWLNPHQTAGKKRPYLFTQSESIAARSWIPCQDSPGIRFTYNATVSVPNDLLALMSAENPEVKNSTGIYHFKQVHPIPSYLLALAVGDIEFKAVDERTGVYAEPSVLAKAVYEFADMGKMVNAAEKLYGPYRWGRYDLLVLPPSFPFGGMENPNLTFITPTIIAGDRSLVSIISHELAHSWSGNLVTNATWNDFWLNEGFTNYFERRIDEEIFGKQEAEMQEEFAKKALEDAVKEMGDTSKDTYLKTDYTGRNPDEGTNDIAYEKGYFFLRTIEEAVGREKFDTFLRGYFDGHAFQSVSTEQFLAYLNENLIKGNSDLEKKIRVNDWVYGPGVPSNIAYSKGLWAKDGKFAKIDHIASVWNKNELKDTSVLTKEIVTSNEKKFFINLLSPEMTAKRMADLDRQFNFTGSNNTDIQLAWYTLAIRHQYTAANKRIEDYLIENGRMWHIIPLYKEMIKTPEGLKRAKEIYKKARPNYHPMTYLAIDKFLK</sequence>
<organism evidence="14 15">
    <name type="scientific">Pedobacter panaciterrae</name>
    <dbReference type="NCBI Taxonomy" id="363849"/>
    <lineage>
        <taxon>Bacteria</taxon>
        <taxon>Pseudomonadati</taxon>
        <taxon>Bacteroidota</taxon>
        <taxon>Sphingobacteriia</taxon>
        <taxon>Sphingobacteriales</taxon>
        <taxon>Sphingobacteriaceae</taxon>
        <taxon>Pedobacter</taxon>
    </lineage>
</organism>
<accession>A0ABU8NTL8</accession>
<dbReference type="InterPro" id="IPR049980">
    <property type="entry name" value="LTA4H_cat"/>
</dbReference>
<evidence type="ECO:0000256" key="11">
    <source>
        <dbReference type="ARBA" id="ARBA00022833"/>
    </source>
</evidence>
<evidence type="ECO:0000313" key="15">
    <source>
        <dbReference type="Proteomes" id="UP001378956"/>
    </source>
</evidence>
<keyword evidence="10" id="KW-0378">Hydrolase</keyword>
<dbReference type="SUPFAM" id="SSF48371">
    <property type="entry name" value="ARM repeat"/>
    <property type="match status" value="1"/>
</dbReference>
<reference evidence="14 15" key="1">
    <citation type="submission" date="2024-03" db="EMBL/GenBank/DDBJ databases">
        <title>Sequence of Lycoming College Course Isolates.</title>
        <authorList>
            <person name="Plotts O."/>
            <person name="Newman J."/>
        </authorList>
    </citation>
    <scope>NUCLEOTIDE SEQUENCE [LARGE SCALE GENOMIC DNA]</scope>
    <source>
        <strain evidence="14 15">CJB-3</strain>
    </source>
</reference>
<dbReference type="Pfam" id="PF09127">
    <property type="entry name" value="Leuk-A4-hydro_C"/>
    <property type="match status" value="1"/>
</dbReference>
<dbReference type="InterPro" id="IPR016024">
    <property type="entry name" value="ARM-type_fold"/>
</dbReference>
<comment type="cofactor">
    <cofactor evidence="2">
        <name>Zn(2+)</name>
        <dbReference type="ChEBI" id="CHEBI:29105"/>
    </cofactor>
</comment>
<evidence type="ECO:0000259" key="13">
    <source>
        <dbReference type="SMART" id="SM01263"/>
    </source>
</evidence>
<protein>
    <recommendedName>
        <fullName evidence="6">Aminopeptidase N</fullName>
        <ecNumber evidence="5">3.4.11.2</ecNumber>
    </recommendedName>
</protein>
<dbReference type="EC" id="3.4.11.2" evidence="5"/>
<comment type="subcellular location">
    <subcellularLocation>
        <location evidence="3">Cytoplasm</location>
    </subcellularLocation>
</comment>
<dbReference type="Proteomes" id="UP001378956">
    <property type="component" value="Unassembled WGS sequence"/>
</dbReference>
<dbReference type="CDD" id="cd09599">
    <property type="entry name" value="M1_LTA4H"/>
    <property type="match status" value="1"/>
</dbReference>
<dbReference type="Gene3D" id="3.30.2010.30">
    <property type="match status" value="1"/>
</dbReference>
<evidence type="ECO:0000256" key="8">
    <source>
        <dbReference type="ARBA" id="ARBA00022670"/>
    </source>
</evidence>
<evidence type="ECO:0000256" key="12">
    <source>
        <dbReference type="ARBA" id="ARBA00023049"/>
    </source>
</evidence>
<dbReference type="SUPFAM" id="SSF55486">
    <property type="entry name" value="Metalloproteases ('zincins'), catalytic domain"/>
    <property type="match status" value="1"/>
</dbReference>
<dbReference type="Pfam" id="PF01433">
    <property type="entry name" value="Peptidase_M1"/>
    <property type="match status" value="1"/>
</dbReference>
<dbReference type="InterPro" id="IPR001930">
    <property type="entry name" value="Peptidase_M1"/>
</dbReference>
<proteinExistence type="inferred from homology"/>
<dbReference type="Gene3D" id="1.25.40.320">
    <property type="entry name" value="Peptidase M1, leukotriene A4 hydrolase/aminopeptidase C-terminal domain"/>
    <property type="match status" value="1"/>
</dbReference>
<comment type="similarity">
    <text evidence="4">Belongs to the peptidase M1 family.</text>
</comment>
<dbReference type="InterPro" id="IPR042097">
    <property type="entry name" value="Aminopeptidase_N-like_N_sf"/>
</dbReference>
<dbReference type="InterPro" id="IPR038502">
    <property type="entry name" value="M1_LTA-4_hydro/amino_C_sf"/>
</dbReference>
<keyword evidence="15" id="KW-1185">Reference proteome</keyword>
<evidence type="ECO:0000256" key="1">
    <source>
        <dbReference type="ARBA" id="ARBA00000098"/>
    </source>
</evidence>
<evidence type="ECO:0000256" key="5">
    <source>
        <dbReference type="ARBA" id="ARBA00012564"/>
    </source>
</evidence>
<evidence type="ECO:0000256" key="6">
    <source>
        <dbReference type="ARBA" id="ARBA00015611"/>
    </source>
</evidence>
<name>A0ABU8NTL8_9SPHI</name>
<keyword evidence="8" id="KW-0645">Protease</keyword>
<comment type="caution">
    <text evidence="14">The sequence shown here is derived from an EMBL/GenBank/DDBJ whole genome shotgun (WGS) entry which is preliminary data.</text>
</comment>
<keyword evidence="11" id="KW-0862">Zinc</keyword>
<dbReference type="Pfam" id="PF17900">
    <property type="entry name" value="Peptidase_M1_N"/>
    <property type="match status" value="1"/>
</dbReference>
<dbReference type="RefSeq" id="WP_337717835.1">
    <property type="nucleotide sequence ID" value="NZ_JBBEUB010000010.1"/>
</dbReference>
<dbReference type="InterPro" id="IPR045357">
    <property type="entry name" value="Aminopeptidase_N-like_N"/>
</dbReference>
<dbReference type="InterPro" id="IPR015211">
    <property type="entry name" value="Peptidase_M1_C"/>
</dbReference>
<gene>
    <name evidence="14" type="ORF">WAE58_22695</name>
</gene>
<evidence type="ECO:0000256" key="2">
    <source>
        <dbReference type="ARBA" id="ARBA00001947"/>
    </source>
</evidence>
<dbReference type="SUPFAM" id="SSF63737">
    <property type="entry name" value="Leukotriene A4 hydrolase N-terminal domain"/>
    <property type="match status" value="1"/>
</dbReference>
<evidence type="ECO:0000256" key="4">
    <source>
        <dbReference type="ARBA" id="ARBA00010136"/>
    </source>
</evidence>
<dbReference type="PROSITE" id="PS51257">
    <property type="entry name" value="PROKAR_LIPOPROTEIN"/>
    <property type="match status" value="1"/>
</dbReference>
<evidence type="ECO:0000313" key="14">
    <source>
        <dbReference type="EMBL" id="MEJ2905273.1"/>
    </source>
</evidence>
<dbReference type="InterPro" id="IPR034015">
    <property type="entry name" value="M1_LTA4H"/>
</dbReference>
<dbReference type="SMART" id="SM01263">
    <property type="entry name" value="Leuk-A4-hydro_C"/>
    <property type="match status" value="1"/>
</dbReference>
<dbReference type="InterPro" id="IPR027268">
    <property type="entry name" value="Peptidase_M4/M1_CTD_sf"/>
</dbReference>
<comment type="catalytic activity">
    <reaction evidence="1">
        <text>Release of an N-terminal amino acid, Xaa-|-Yaa- from a peptide, amide or arylamide. Xaa is preferably Ala, but may be most amino acids including Pro (slow action). When a terminal hydrophobic residue is followed by a prolyl residue, the two may be released as an intact Xaa-Pro dipeptide.</text>
        <dbReference type="EC" id="3.4.11.2"/>
    </reaction>
</comment>
<dbReference type="PANTHER" id="PTHR45726">
    <property type="entry name" value="LEUKOTRIENE A-4 HYDROLASE"/>
    <property type="match status" value="1"/>
</dbReference>
<evidence type="ECO:0000256" key="7">
    <source>
        <dbReference type="ARBA" id="ARBA00022490"/>
    </source>
</evidence>
<keyword evidence="7" id="KW-0963">Cytoplasm</keyword>
<dbReference type="EMBL" id="JBBEUB010000010">
    <property type="protein sequence ID" value="MEJ2905273.1"/>
    <property type="molecule type" value="Genomic_DNA"/>
</dbReference>
<keyword evidence="12" id="KW-0482">Metalloprotease</keyword>
<dbReference type="InterPro" id="IPR014782">
    <property type="entry name" value="Peptidase_M1_dom"/>
</dbReference>
<dbReference type="Gene3D" id="2.60.40.1730">
    <property type="entry name" value="tricorn interacting facor f3 domain"/>
    <property type="match status" value="1"/>
</dbReference>
<keyword evidence="9" id="KW-0479">Metal-binding</keyword>
<evidence type="ECO:0000256" key="9">
    <source>
        <dbReference type="ARBA" id="ARBA00022723"/>
    </source>
</evidence>
<evidence type="ECO:0000256" key="10">
    <source>
        <dbReference type="ARBA" id="ARBA00022801"/>
    </source>
</evidence>
<evidence type="ECO:0000256" key="3">
    <source>
        <dbReference type="ARBA" id="ARBA00004496"/>
    </source>
</evidence>